<gene>
    <name evidence="1" type="ORF">ONZ43_g3457</name>
</gene>
<dbReference type="Proteomes" id="UP001153334">
    <property type="component" value="Unassembled WGS sequence"/>
</dbReference>
<reference evidence="1" key="1">
    <citation type="submission" date="2022-11" db="EMBL/GenBank/DDBJ databases">
        <title>Genome Sequence of Nemania bipapillata.</title>
        <authorList>
            <person name="Buettner E."/>
        </authorList>
    </citation>
    <scope>NUCLEOTIDE SEQUENCE</scope>
    <source>
        <strain evidence="1">CP14</strain>
    </source>
</reference>
<evidence type="ECO:0000313" key="1">
    <source>
        <dbReference type="EMBL" id="KAJ8119638.1"/>
    </source>
</evidence>
<name>A0ACC2IX76_9PEZI</name>
<dbReference type="EMBL" id="JAPESX010000805">
    <property type="protein sequence ID" value="KAJ8119638.1"/>
    <property type="molecule type" value="Genomic_DNA"/>
</dbReference>
<comment type="caution">
    <text evidence="1">The sequence shown here is derived from an EMBL/GenBank/DDBJ whole genome shotgun (WGS) entry which is preliminary data.</text>
</comment>
<sequence>MASTIVTARPPQPSNPDPTAALGTEIAPVPAPAPIESKDVDSVGSAGVDAPPQPKSPPPTQSRALPPVSQKPTSNSFRDRIAAFNKPAAPPIAPFKPSGLGSGSSSFIKKPFVAPPPSRHAYVPPPRDAPVTRIYRREEDPEIKEKHAESIDAAEKARPMAVIDPDPQDEDQPKPTTLKERIALLQKQQAEAAQRLAGAIAKKEKPGRPPKKRIDINTPQETTTMDQTMAPPLPLDRKDSADISRKDSVDEPHSARQSLNISRTSTDPIEIHESTTDMQGAGDTTEGQADFTAHDGGDEKIKAPVSGEGSTPEEQVTGEDAEEEQDEEDDVDPEVRRKEELRARMAKMSGGMGMAGMFGPPGMMGLGGLPVKKPKPPIPVERRPSGIAEGPSSPRMTAPPIPMMMALPGMGKLRQPEEVPEPEPAQERAEEEEEAPTSIGDGTSSEPESSQTTGAPPRVPGGRPAPPPVPTDSRPPIPPPPPAALISPSIGSESDDEIPNSIASPPNVASLFER</sequence>
<protein>
    <submittedName>
        <fullName evidence="1">Uncharacterized protein</fullName>
    </submittedName>
</protein>
<keyword evidence="2" id="KW-1185">Reference proteome</keyword>
<evidence type="ECO:0000313" key="2">
    <source>
        <dbReference type="Proteomes" id="UP001153334"/>
    </source>
</evidence>
<accession>A0ACC2IX76</accession>
<proteinExistence type="predicted"/>
<organism evidence="1 2">
    <name type="scientific">Nemania bipapillata</name>
    <dbReference type="NCBI Taxonomy" id="110536"/>
    <lineage>
        <taxon>Eukaryota</taxon>
        <taxon>Fungi</taxon>
        <taxon>Dikarya</taxon>
        <taxon>Ascomycota</taxon>
        <taxon>Pezizomycotina</taxon>
        <taxon>Sordariomycetes</taxon>
        <taxon>Xylariomycetidae</taxon>
        <taxon>Xylariales</taxon>
        <taxon>Xylariaceae</taxon>
        <taxon>Nemania</taxon>
    </lineage>
</organism>